<dbReference type="GO" id="GO:0005524">
    <property type="term" value="F:ATP binding"/>
    <property type="evidence" value="ECO:0007669"/>
    <property type="project" value="UniProtKB-UniRule"/>
</dbReference>
<dbReference type="GO" id="GO:0016020">
    <property type="term" value="C:membrane"/>
    <property type="evidence" value="ECO:0007669"/>
    <property type="project" value="UniProtKB-SubCell"/>
</dbReference>
<dbReference type="Gene3D" id="1.10.510.10">
    <property type="entry name" value="Transferase(Phosphotransferase) domain 1"/>
    <property type="match status" value="1"/>
</dbReference>
<dbReference type="PANTHER" id="PTHR47974">
    <property type="entry name" value="OS07G0415500 PROTEIN"/>
    <property type="match status" value="1"/>
</dbReference>
<keyword evidence="2 17" id="KW-0723">Serine/threonine-protein kinase</keyword>
<dbReference type="PROSITE" id="PS00108">
    <property type="entry name" value="PROTEIN_KINASE_ST"/>
    <property type="match status" value="1"/>
</dbReference>
<dbReference type="InterPro" id="IPR036426">
    <property type="entry name" value="Bulb-type_lectin_dom_sf"/>
</dbReference>
<comment type="catalytic activity">
    <reaction evidence="16 17">
        <text>L-seryl-[protein] + ATP = O-phospho-L-seryl-[protein] + ADP + H(+)</text>
        <dbReference type="Rhea" id="RHEA:17989"/>
        <dbReference type="Rhea" id="RHEA-COMP:9863"/>
        <dbReference type="Rhea" id="RHEA-COMP:11604"/>
        <dbReference type="ChEBI" id="CHEBI:15378"/>
        <dbReference type="ChEBI" id="CHEBI:29999"/>
        <dbReference type="ChEBI" id="CHEBI:30616"/>
        <dbReference type="ChEBI" id="CHEBI:83421"/>
        <dbReference type="ChEBI" id="CHEBI:456216"/>
        <dbReference type="EC" id="2.7.11.1"/>
    </reaction>
</comment>
<comment type="similarity">
    <text evidence="17">Belongs to the protein kinase superfamily. Ser/Thr protein kinase family.</text>
</comment>
<evidence type="ECO:0000256" key="13">
    <source>
        <dbReference type="ARBA" id="ARBA00023170"/>
    </source>
</evidence>
<name>A0A067KH46_JATCU</name>
<proteinExistence type="inferred from homology"/>
<dbReference type="SMART" id="SM00220">
    <property type="entry name" value="S_TKc"/>
    <property type="match status" value="1"/>
</dbReference>
<evidence type="ECO:0000256" key="16">
    <source>
        <dbReference type="ARBA" id="ARBA00048679"/>
    </source>
</evidence>
<dbReference type="SMART" id="SM00108">
    <property type="entry name" value="B_lectin"/>
    <property type="match status" value="1"/>
</dbReference>
<evidence type="ECO:0000259" key="22">
    <source>
        <dbReference type="PROSITE" id="PS50927"/>
    </source>
</evidence>
<dbReference type="Pfam" id="PF00069">
    <property type="entry name" value="Pkinase"/>
    <property type="match status" value="1"/>
</dbReference>
<dbReference type="EC" id="2.7.11.1" evidence="17"/>
<dbReference type="SUPFAM" id="SSF51110">
    <property type="entry name" value="alpha-D-mannose-specific plant lectins"/>
    <property type="match status" value="1"/>
</dbReference>
<dbReference type="Pfam" id="PF00954">
    <property type="entry name" value="S_locus_glycop"/>
    <property type="match status" value="1"/>
</dbReference>
<keyword evidence="10 19" id="KW-1133">Transmembrane helix</keyword>
<accession>A0A067KH46</accession>
<evidence type="ECO:0000256" key="19">
    <source>
        <dbReference type="SAM" id="Phobius"/>
    </source>
</evidence>
<keyword evidence="4 17" id="KW-0808">Transferase</keyword>
<dbReference type="EMBL" id="KK914612">
    <property type="protein sequence ID" value="KDP31585.1"/>
    <property type="molecule type" value="Genomic_DNA"/>
</dbReference>
<dbReference type="OrthoDB" id="815736at2759"/>
<dbReference type="FunFam" id="1.10.510.10:FF:000537">
    <property type="entry name" value="Putative receptor-like protein kinase"/>
    <property type="match status" value="1"/>
</dbReference>
<dbReference type="PIRSF" id="PIRSF000641">
    <property type="entry name" value="SRK"/>
    <property type="match status" value="1"/>
</dbReference>
<dbReference type="PROSITE" id="PS50011">
    <property type="entry name" value="PROTEIN_KINASE_DOM"/>
    <property type="match status" value="1"/>
</dbReference>
<dbReference type="PROSITE" id="PS50927">
    <property type="entry name" value="BULB_LECTIN"/>
    <property type="match status" value="1"/>
</dbReference>
<keyword evidence="8 17" id="KW-0418">Kinase</keyword>
<keyword evidence="6 20" id="KW-0732">Signal</keyword>
<dbReference type="InterPro" id="IPR001480">
    <property type="entry name" value="Bulb-type_lectin_dom"/>
</dbReference>
<comment type="catalytic activity">
    <reaction evidence="15 17">
        <text>L-threonyl-[protein] + ATP = O-phospho-L-threonyl-[protein] + ADP + H(+)</text>
        <dbReference type="Rhea" id="RHEA:46608"/>
        <dbReference type="Rhea" id="RHEA-COMP:11060"/>
        <dbReference type="Rhea" id="RHEA-COMP:11605"/>
        <dbReference type="ChEBI" id="CHEBI:15378"/>
        <dbReference type="ChEBI" id="CHEBI:30013"/>
        <dbReference type="ChEBI" id="CHEBI:30616"/>
        <dbReference type="ChEBI" id="CHEBI:61977"/>
        <dbReference type="ChEBI" id="CHEBI:456216"/>
        <dbReference type="EC" id="2.7.11.1"/>
    </reaction>
</comment>
<evidence type="ECO:0000256" key="17">
    <source>
        <dbReference type="PIRNR" id="PIRNR000641"/>
    </source>
</evidence>
<protein>
    <recommendedName>
        <fullName evidence="17">Receptor-like serine/threonine-protein kinase</fullName>
        <ecNumber evidence="17">2.7.11.1</ecNumber>
    </recommendedName>
</protein>
<evidence type="ECO:0000256" key="3">
    <source>
        <dbReference type="ARBA" id="ARBA00022536"/>
    </source>
</evidence>
<evidence type="ECO:0000256" key="6">
    <source>
        <dbReference type="ARBA" id="ARBA00022729"/>
    </source>
</evidence>
<evidence type="ECO:0000256" key="14">
    <source>
        <dbReference type="ARBA" id="ARBA00023180"/>
    </source>
</evidence>
<keyword evidence="13" id="KW-0675">Receptor</keyword>
<dbReference type="CDD" id="cd14066">
    <property type="entry name" value="STKc_IRAK"/>
    <property type="match status" value="1"/>
</dbReference>
<feature type="transmembrane region" description="Helical" evidence="19">
    <location>
        <begin position="462"/>
        <end position="485"/>
    </location>
</feature>
<dbReference type="InterPro" id="IPR008271">
    <property type="entry name" value="Ser/Thr_kinase_AS"/>
</dbReference>
<keyword evidence="12" id="KW-1015">Disulfide bond</keyword>
<dbReference type="FunFam" id="2.90.10.10:FF:000017">
    <property type="entry name" value="Putative receptor protein kinase ZmPK1"/>
    <property type="match status" value="1"/>
</dbReference>
<reference evidence="23 24" key="1">
    <citation type="journal article" date="2014" name="PLoS ONE">
        <title>Global Analysis of Gene Expression Profiles in Physic Nut (Jatropha curcas L.) Seedlings Exposed to Salt Stress.</title>
        <authorList>
            <person name="Zhang L."/>
            <person name="Zhang C."/>
            <person name="Wu P."/>
            <person name="Chen Y."/>
            <person name="Li M."/>
            <person name="Jiang H."/>
            <person name="Wu G."/>
        </authorList>
    </citation>
    <scope>NUCLEOTIDE SEQUENCE [LARGE SCALE GENOMIC DNA]</scope>
    <source>
        <strain evidence="24">cv. GZQX0401</strain>
        <tissue evidence="23">Young leaves</tissue>
    </source>
</reference>
<keyword evidence="14" id="KW-0325">Glycoprotein</keyword>
<dbReference type="AlphaFoldDB" id="A0A067KH46"/>
<feature type="domain" description="Bulb-type lectin" evidence="22">
    <location>
        <begin position="18"/>
        <end position="149"/>
    </location>
</feature>
<sequence length="799" mass="90652">MATSLVFLALPLLLSSPLLLISAFDNLTEDSSLSVDNTNDVLISPKGTFIAGFFPVGINAYCFAIWYNEPFCTNNCTIVWMANRDAPVNGKRSKLTLQKSGNLILTDAGQLTVWSTDTVSESLVRLSILDNGNLVLQNLEGFFLWQSFNFPTNTILTLQALTGDKQLVSSRSESNYSSGFFKLYFDTDNVLRLLYDGVDTQSIYWPDPEILSFTVGRNTYNNSRSAFLDILGNFSSSDAFHFRSADYGLELQRRLTIDSDGNLRLYSRADERDKWSVSWQAMSDPCRIHGICGPNSACSYDPYFGRKCSCLTGFKFQDAKDWSMGCEPEFSLSCSPNETTYIQLTHLDFYGYDYRFSPNETLDLCKSVCSERCDCQGFQFRFTKQGYPDDVPYCFVKPLLLNGHRSVNFPGNIYLKVPKTSPLNFPSIKQIDEVNRLDCSGEVIKQLDRVYTKSQANETVRFILWFTSILGIVEFLVIFFTWWFLLRTHQDPDSTIGKDFLQNATGFRRFTYDELKKVTRGFSQEIGRGAGGIIYKGILSDQRVAAVKQLINEASDQGEAEFWAEVSIIGKLNHMNLIEIWGYCAEGKHRLLVYKYMENGSLAENVSSNRLDWEKRFSIALGTAKGLAYLHEECLDWVLHCDVKPQNILLDSDYQPKVSDFGLSRPLKKDNNEVSKLSRIRGTRGYIAPEWVFNQPITSKVDVYSYGMVLLEIVTGKNPTAVEDRRLVSWVKETINDASNNGDLRMQMILDAKLEGEYDKIQVEILVGVALKCVEEDKDARPTMKQVVEMLLCNQKVSK</sequence>
<feature type="signal peptide" evidence="20">
    <location>
        <begin position="1"/>
        <end position="23"/>
    </location>
</feature>
<evidence type="ECO:0000256" key="11">
    <source>
        <dbReference type="ARBA" id="ARBA00023136"/>
    </source>
</evidence>
<evidence type="ECO:0000313" key="23">
    <source>
        <dbReference type="EMBL" id="KDP31585.1"/>
    </source>
</evidence>
<dbReference type="Pfam" id="PF01453">
    <property type="entry name" value="B_lectin"/>
    <property type="match status" value="1"/>
</dbReference>
<dbReference type="InterPro" id="IPR011009">
    <property type="entry name" value="Kinase-like_dom_sf"/>
</dbReference>
<evidence type="ECO:0000256" key="10">
    <source>
        <dbReference type="ARBA" id="ARBA00022989"/>
    </source>
</evidence>
<keyword evidence="9 17" id="KW-0067">ATP-binding</keyword>
<keyword evidence="3" id="KW-0245">EGF-like domain</keyword>
<dbReference type="Gene3D" id="3.30.200.20">
    <property type="entry name" value="Phosphorylase Kinase, domain 1"/>
    <property type="match status" value="1"/>
</dbReference>
<dbReference type="Gene3D" id="2.90.10.10">
    <property type="entry name" value="Bulb-type lectin domain"/>
    <property type="match status" value="1"/>
</dbReference>
<evidence type="ECO:0000256" key="18">
    <source>
        <dbReference type="PROSITE-ProRule" id="PRU10141"/>
    </source>
</evidence>
<gene>
    <name evidence="23" type="ORF">JCGZ_14810</name>
</gene>
<organism evidence="23 24">
    <name type="scientific">Jatropha curcas</name>
    <name type="common">Barbados nut</name>
    <dbReference type="NCBI Taxonomy" id="180498"/>
    <lineage>
        <taxon>Eukaryota</taxon>
        <taxon>Viridiplantae</taxon>
        <taxon>Streptophyta</taxon>
        <taxon>Embryophyta</taxon>
        <taxon>Tracheophyta</taxon>
        <taxon>Spermatophyta</taxon>
        <taxon>Magnoliopsida</taxon>
        <taxon>eudicotyledons</taxon>
        <taxon>Gunneridae</taxon>
        <taxon>Pentapetalae</taxon>
        <taxon>rosids</taxon>
        <taxon>fabids</taxon>
        <taxon>Malpighiales</taxon>
        <taxon>Euphorbiaceae</taxon>
        <taxon>Crotonoideae</taxon>
        <taxon>Jatropheae</taxon>
        <taxon>Jatropha</taxon>
    </lineage>
</organism>
<dbReference type="CDD" id="cd00028">
    <property type="entry name" value="B_lectin"/>
    <property type="match status" value="1"/>
</dbReference>
<evidence type="ECO:0000256" key="5">
    <source>
        <dbReference type="ARBA" id="ARBA00022692"/>
    </source>
</evidence>
<evidence type="ECO:0000313" key="24">
    <source>
        <dbReference type="Proteomes" id="UP000027138"/>
    </source>
</evidence>
<evidence type="ECO:0000256" key="15">
    <source>
        <dbReference type="ARBA" id="ARBA00047899"/>
    </source>
</evidence>
<keyword evidence="24" id="KW-1185">Reference proteome</keyword>
<dbReference type="GO" id="GO:0106310">
    <property type="term" value="F:protein serine kinase activity"/>
    <property type="evidence" value="ECO:0007669"/>
    <property type="project" value="RHEA"/>
</dbReference>
<dbReference type="Proteomes" id="UP000027138">
    <property type="component" value="Unassembled WGS sequence"/>
</dbReference>
<dbReference type="InterPro" id="IPR017441">
    <property type="entry name" value="Protein_kinase_ATP_BS"/>
</dbReference>
<feature type="chain" id="PRO_5001642865" description="Receptor-like serine/threonine-protein kinase" evidence="20">
    <location>
        <begin position="24"/>
        <end position="799"/>
    </location>
</feature>
<dbReference type="InterPro" id="IPR000719">
    <property type="entry name" value="Prot_kinase_dom"/>
</dbReference>
<dbReference type="PROSITE" id="PS00107">
    <property type="entry name" value="PROTEIN_KINASE_ATP"/>
    <property type="match status" value="1"/>
</dbReference>
<evidence type="ECO:0000256" key="4">
    <source>
        <dbReference type="ARBA" id="ARBA00022679"/>
    </source>
</evidence>
<dbReference type="FunFam" id="3.30.200.20:FF:000059">
    <property type="entry name" value="S-receptor-like serine/threonine-protein kinase"/>
    <property type="match status" value="1"/>
</dbReference>
<evidence type="ECO:0000256" key="8">
    <source>
        <dbReference type="ARBA" id="ARBA00022777"/>
    </source>
</evidence>
<evidence type="ECO:0000256" key="2">
    <source>
        <dbReference type="ARBA" id="ARBA00022527"/>
    </source>
</evidence>
<evidence type="ECO:0000256" key="20">
    <source>
        <dbReference type="SAM" id="SignalP"/>
    </source>
</evidence>
<dbReference type="InterPro" id="IPR024171">
    <property type="entry name" value="SRK-like_kinase"/>
</dbReference>
<keyword evidence="11 19" id="KW-0472">Membrane</keyword>
<evidence type="ECO:0000256" key="1">
    <source>
        <dbReference type="ARBA" id="ARBA00004479"/>
    </source>
</evidence>
<feature type="transmembrane region" description="Helical" evidence="19">
    <location>
        <begin position="47"/>
        <end position="67"/>
    </location>
</feature>
<dbReference type="GO" id="GO:0048544">
    <property type="term" value="P:recognition of pollen"/>
    <property type="evidence" value="ECO:0007669"/>
    <property type="project" value="InterPro"/>
</dbReference>
<dbReference type="GO" id="GO:0004674">
    <property type="term" value="F:protein serine/threonine kinase activity"/>
    <property type="evidence" value="ECO:0007669"/>
    <property type="project" value="UniProtKB-KW"/>
</dbReference>
<keyword evidence="5 19" id="KW-0812">Transmembrane</keyword>
<evidence type="ECO:0000256" key="7">
    <source>
        <dbReference type="ARBA" id="ARBA00022741"/>
    </source>
</evidence>
<evidence type="ECO:0000259" key="21">
    <source>
        <dbReference type="PROSITE" id="PS50011"/>
    </source>
</evidence>
<dbReference type="SUPFAM" id="SSF56112">
    <property type="entry name" value="Protein kinase-like (PK-like)"/>
    <property type="match status" value="1"/>
</dbReference>
<comment type="subcellular location">
    <subcellularLocation>
        <location evidence="1">Membrane</location>
        <topology evidence="1">Single-pass type I membrane protein</topology>
    </subcellularLocation>
</comment>
<evidence type="ECO:0000256" key="12">
    <source>
        <dbReference type="ARBA" id="ARBA00023157"/>
    </source>
</evidence>
<dbReference type="InterPro" id="IPR000858">
    <property type="entry name" value="S_locus_glycoprot_dom"/>
</dbReference>
<evidence type="ECO:0000256" key="9">
    <source>
        <dbReference type="ARBA" id="ARBA00022840"/>
    </source>
</evidence>
<dbReference type="PANTHER" id="PTHR47974:SF26">
    <property type="entry name" value="RECEPTOR-LIKE SERINE_THREONINE-PROTEIN KINASE"/>
    <property type="match status" value="1"/>
</dbReference>
<feature type="binding site" evidence="18">
    <location>
        <position position="548"/>
    </location>
    <ligand>
        <name>ATP</name>
        <dbReference type="ChEBI" id="CHEBI:30616"/>
    </ligand>
</feature>
<keyword evidence="7 17" id="KW-0547">Nucleotide-binding</keyword>
<feature type="domain" description="Protein kinase" evidence="21">
    <location>
        <begin position="520"/>
        <end position="797"/>
    </location>
</feature>